<dbReference type="Proteomes" id="UP000008311">
    <property type="component" value="Unassembled WGS sequence"/>
</dbReference>
<feature type="compositionally biased region" description="Basic residues" evidence="1">
    <location>
        <begin position="18"/>
        <end position="29"/>
    </location>
</feature>
<dbReference type="PANTHER" id="PTHR34682">
    <property type="entry name" value="AT HOOK MOTIF-CONTAINING PROTEIN"/>
    <property type="match status" value="1"/>
</dbReference>
<keyword evidence="3" id="KW-1185">Reference proteome</keyword>
<feature type="compositionally biased region" description="Polar residues" evidence="1">
    <location>
        <begin position="1"/>
        <end position="11"/>
    </location>
</feature>
<dbReference type="eggNOG" id="KOG1347">
    <property type="taxonomic scope" value="Eukaryota"/>
</dbReference>
<feature type="compositionally biased region" description="Polar residues" evidence="1">
    <location>
        <begin position="308"/>
        <end position="332"/>
    </location>
</feature>
<evidence type="ECO:0000313" key="2">
    <source>
        <dbReference type="EMBL" id="EEF39378.1"/>
    </source>
</evidence>
<gene>
    <name evidence="2" type="ORF">RCOM_0584960</name>
</gene>
<evidence type="ECO:0008006" key="4">
    <source>
        <dbReference type="Google" id="ProtNLM"/>
    </source>
</evidence>
<dbReference type="InterPro" id="IPR045881">
    <property type="entry name" value="MNM1-like"/>
</dbReference>
<dbReference type="AlphaFoldDB" id="B9SAC9"/>
<evidence type="ECO:0000313" key="3">
    <source>
        <dbReference type="Proteomes" id="UP000008311"/>
    </source>
</evidence>
<feature type="compositionally biased region" description="Basic and acidic residues" evidence="1">
    <location>
        <begin position="387"/>
        <end position="412"/>
    </location>
</feature>
<dbReference type="FunCoup" id="B9SAC9">
    <property type="interactions" value="11"/>
</dbReference>
<feature type="compositionally biased region" description="Basic residues" evidence="1">
    <location>
        <begin position="423"/>
        <end position="432"/>
    </location>
</feature>
<feature type="region of interest" description="Disordered" evidence="1">
    <location>
        <begin position="307"/>
        <end position="340"/>
    </location>
</feature>
<dbReference type="EMBL" id="EQ973904">
    <property type="protein sequence ID" value="EEF39378.1"/>
    <property type="molecule type" value="Genomic_DNA"/>
</dbReference>
<accession>B9SAC9</accession>
<organism evidence="2 3">
    <name type="scientific">Ricinus communis</name>
    <name type="common">Castor bean</name>
    <dbReference type="NCBI Taxonomy" id="3988"/>
    <lineage>
        <taxon>Eukaryota</taxon>
        <taxon>Viridiplantae</taxon>
        <taxon>Streptophyta</taxon>
        <taxon>Embryophyta</taxon>
        <taxon>Tracheophyta</taxon>
        <taxon>Spermatophyta</taxon>
        <taxon>Magnoliopsida</taxon>
        <taxon>eudicotyledons</taxon>
        <taxon>Gunneridae</taxon>
        <taxon>Pentapetalae</taxon>
        <taxon>rosids</taxon>
        <taxon>fabids</taxon>
        <taxon>Malpighiales</taxon>
        <taxon>Euphorbiaceae</taxon>
        <taxon>Acalyphoideae</taxon>
        <taxon>Acalypheae</taxon>
        <taxon>Ricinus</taxon>
    </lineage>
</organism>
<sequence>MSEANQGNNPDASAIVPVKRKRGRPRKYPKSGLDPARDSHAPRGHNPNHGERYRVPPESVGVHGNQPRQVDPVNNPTDLMVGQTVHGIIEAAFDAGYLLTVRVSNSETTLRGVVFKAGHYVPVSADNDVAPGVQMIRRNEMPLPRENYAQVHSHNSRSRERNGNVHAARVANPVVSKGKQVSSVATETPSGVSGGNLVPAVLQPINSSNGPAGEPSSIAAQPDHAMASKGKQVLVDAHPSNGSTPTEQVQAVQTHLQFQFQNNRQVTPSGIQQEAGLPKLLQEAEAKSMELPAMPFERLLTEVIKRNQVPTQSTETDTSSAGKLSTKDSSIATEDDVNDSDQALSVEPLQAVQPDLHNHPTVVLTPLENYRTGKMTELLQVLQERMTENKTTHAQDLTADHKPKLDEWRSQEPEDGDEGSGHSKNRSRSSSV</sequence>
<dbReference type="InParanoid" id="B9SAC9"/>
<feature type="region of interest" description="Disordered" evidence="1">
    <location>
        <begin position="207"/>
        <end position="229"/>
    </location>
</feature>
<feature type="region of interest" description="Disordered" evidence="1">
    <location>
        <begin position="1"/>
        <end position="74"/>
    </location>
</feature>
<proteinExistence type="predicted"/>
<evidence type="ECO:0000256" key="1">
    <source>
        <dbReference type="SAM" id="MobiDB-lite"/>
    </source>
</evidence>
<protein>
    <recommendedName>
        <fullName evidence="4">AT hook motif-containing protein</fullName>
    </recommendedName>
</protein>
<reference evidence="3" key="1">
    <citation type="journal article" date="2010" name="Nat. Biotechnol.">
        <title>Draft genome sequence of the oilseed species Ricinus communis.</title>
        <authorList>
            <person name="Chan A.P."/>
            <person name="Crabtree J."/>
            <person name="Zhao Q."/>
            <person name="Lorenzi H."/>
            <person name="Orvis J."/>
            <person name="Puiu D."/>
            <person name="Melake-Berhan A."/>
            <person name="Jones K.M."/>
            <person name="Redman J."/>
            <person name="Chen G."/>
            <person name="Cahoon E.B."/>
            <person name="Gedil M."/>
            <person name="Stanke M."/>
            <person name="Haas B.J."/>
            <person name="Wortman J.R."/>
            <person name="Fraser-Liggett C.M."/>
            <person name="Ravel J."/>
            <person name="Rabinowicz P.D."/>
        </authorList>
    </citation>
    <scope>NUCLEOTIDE SEQUENCE [LARGE SCALE GENOMIC DNA]</scope>
    <source>
        <strain evidence="3">cv. Hale</strain>
    </source>
</reference>
<dbReference type="PANTHER" id="PTHR34682:SF1">
    <property type="entry name" value="PROTEIN METABOLIC NETWORK MODULATOR 1"/>
    <property type="match status" value="1"/>
</dbReference>
<name>B9SAC9_RICCO</name>
<feature type="region of interest" description="Disordered" evidence="1">
    <location>
        <begin position="387"/>
        <end position="432"/>
    </location>
</feature>
<dbReference type="STRING" id="3988.B9SAC9"/>